<organism evidence="2 3">
    <name type="scientific">Rhizophagus clarus</name>
    <dbReference type="NCBI Taxonomy" id="94130"/>
    <lineage>
        <taxon>Eukaryota</taxon>
        <taxon>Fungi</taxon>
        <taxon>Fungi incertae sedis</taxon>
        <taxon>Mucoromycota</taxon>
        <taxon>Glomeromycotina</taxon>
        <taxon>Glomeromycetes</taxon>
        <taxon>Glomerales</taxon>
        <taxon>Glomeraceae</taxon>
        <taxon>Rhizophagus</taxon>
    </lineage>
</organism>
<proteinExistence type="predicted"/>
<protein>
    <submittedName>
        <fullName evidence="2">Uncharacterized protein</fullName>
    </submittedName>
</protein>
<dbReference type="EMBL" id="BLAL01000262">
    <property type="protein sequence ID" value="GES97994.1"/>
    <property type="molecule type" value="Genomic_DNA"/>
</dbReference>
<reference evidence="2" key="1">
    <citation type="submission" date="2019-10" db="EMBL/GenBank/DDBJ databases">
        <title>Conservation and host-specific expression of non-tandemly repeated heterogenous ribosome RNA gene in arbuscular mycorrhizal fungi.</title>
        <authorList>
            <person name="Maeda T."/>
            <person name="Kobayashi Y."/>
            <person name="Nakagawa T."/>
            <person name="Ezawa T."/>
            <person name="Yamaguchi K."/>
            <person name="Bino T."/>
            <person name="Nishimoto Y."/>
            <person name="Shigenobu S."/>
            <person name="Kawaguchi M."/>
        </authorList>
    </citation>
    <scope>NUCLEOTIDE SEQUENCE</scope>
    <source>
        <strain evidence="2">HR1</strain>
    </source>
</reference>
<feature type="compositionally biased region" description="Acidic residues" evidence="1">
    <location>
        <begin position="1"/>
        <end position="29"/>
    </location>
</feature>
<evidence type="ECO:0000313" key="2">
    <source>
        <dbReference type="EMBL" id="GES97994.1"/>
    </source>
</evidence>
<accession>A0A8H3M7L9</accession>
<evidence type="ECO:0000313" key="3">
    <source>
        <dbReference type="Proteomes" id="UP000615446"/>
    </source>
</evidence>
<gene>
    <name evidence="2" type="ORF">RCL2_002455600</name>
</gene>
<sequence>MQSLDDDDNVKDLPVNDDNEVSDDGDNDGDGVLNDCEPTRDGEMIGDGLYLTLQKFQIHHLLDEAVRVELLIDLPTIRRKIDKSVIAISQDSYAS</sequence>
<comment type="caution">
    <text evidence="2">The sequence shown here is derived from an EMBL/GenBank/DDBJ whole genome shotgun (WGS) entry which is preliminary data.</text>
</comment>
<dbReference type="Proteomes" id="UP000615446">
    <property type="component" value="Unassembled WGS sequence"/>
</dbReference>
<evidence type="ECO:0000256" key="1">
    <source>
        <dbReference type="SAM" id="MobiDB-lite"/>
    </source>
</evidence>
<dbReference type="AlphaFoldDB" id="A0A8H3M7L9"/>
<name>A0A8H3M7L9_9GLOM</name>
<feature type="region of interest" description="Disordered" evidence="1">
    <location>
        <begin position="1"/>
        <end position="39"/>
    </location>
</feature>